<dbReference type="Proteomes" id="UP000054226">
    <property type="component" value="Unassembled WGS sequence"/>
</dbReference>
<name>M2ZD86_9PSEU</name>
<accession>M2ZD86</accession>
<dbReference type="EMBL" id="AOHO01000055">
    <property type="protein sequence ID" value="EME58349.1"/>
    <property type="molecule type" value="Genomic_DNA"/>
</dbReference>
<evidence type="ECO:0000313" key="1">
    <source>
        <dbReference type="EMBL" id="EME58349.1"/>
    </source>
</evidence>
<protein>
    <submittedName>
        <fullName evidence="1">Uncharacterized protein</fullName>
    </submittedName>
</protein>
<sequence length="72" mass="7846">MSRFMRRPKYVKAPLLAPSAMKGAFTYFETSTSAVRFGSGMARGPSPVGGFSGSSQHLMAYVVVSRLRRRSA</sequence>
<gene>
    <name evidence="1" type="ORF">H074_17248</name>
</gene>
<organism evidence="1 2">
    <name type="scientific">Amycolatopsis decaplanina DSM 44594</name>
    <dbReference type="NCBI Taxonomy" id="1284240"/>
    <lineage>
        <taxon>Bacteria</taxon>
        <taxon>Bacillati</taxon>
        <taxon>Actinomycetota</taxon>
        <taxon>Actinomycetes</taxon>
        <taxon>Pseudonocardiales</taxon>
        <taxon>Pseudonocardiaceae</taxon>
        <taxon>Amycolatopsis</taxon>
    </lineage>
</organism>
<proteinExistence type="predicted"/>
<reference evidence="1 2" key="1">
    <citation type="journal article" date="2013" name="Genome Announc.">
        <title>Draft Genome Sequence of Amycolatopsis decaplanina Strain DSM 44594T.</title>
        <authorList>
            <person name="Kaur N."/>
            <person name="Kumar S."/>
            <person name="Bala M."/>
            <person name="Raghava G.P."/>
            <person name="Mayilraj S."/>
        </authorList>
    </citation>
    <scope>NUCLEOTIDE SEQUENCE [LARGE SCALE GENOMIC DNA]</scope>
    <source>
        <strain evidence="1 2">DSM 44594</strain>
    </source>
</reference>
<evidence type="ECO:0000313" key="2">
    <source>
        <dbReference type="Proteomes" id="UP000054226"/>
    </source>
</evidence>
<dbReference type="AlphaFoldDB" id="M2ZD86"/>
<comment type="caution">
    <text evidence="1">The sequence shown here is derived from an EMBL/GenBank/DDBJ whole genome shotgun (WGS) entry which is preliminary data.</text>
</comment>
<feature type="non-terminal residue" evidence="1">
    <location>
        <position position="72"/>
    </location>
</feature>
<keyword evidence="2" id="KW-1185">Reference proteome</keyword>